<gene>
    <name evidence="1" type="ORF">BAAM0483_05245</name>
</gene>
<sequence length="152" mass="15905">MMIPHAHAVEPSGTPTPEITAERTQFGVSVTVSHARFEQQSNGDVAIVSDSGELLDVLSTTYDGKPMEYRMYGTNRLLARRGKGAPQIVTGQNSAFRGFDWGGYTRCIAKTSLGGGVTGAIATAFSGAGAALGAATGMIGGLVWGPFDCYKR</sequence>
<protein>
    <submittedName>
        <fullName evidence="1">Uncharacterized protein</fullName>
    </submittedName>
</protein>
<accession>A0AB34T8N9</accession>
<organism evidence="1 2">
    <name type="scientific">Bifidobacterium animalis subsp. animalis MCC 0483</name>
    <dbReference type="NCBI Taxonomy" id="1365955"/>
    <lineage>
        <taxon>Bacteria</taxon>
        <taxon>Bacillati</taxon>
        <taxon>Actinomycetota</taxon>
        <taxon>Actinomycetes</taxon>
        <taxon>Bifidobacteriales</taxon>
        <taxon>Bifidobacteriaceae</taxon>
        <taxon>Bifidobacterium</taxon>
    </lineage>
</organism>
<evidence type="ECO:0000313" key="1">
    <source>
        <dbReference type="EMBL" id="KOA49551.1"/>
    </source>
</evidence>
<dbReference type="Proteomes" id="UP000037239">
    <property type="component" value="Unassembled WGS sequence"/>
</dbReference>
<dbReference type="EMBL" id="AWFK01000008">
    <property type="protein sequence ID" value="KOA49551.1"/>
    <property type="molecule type" value="Genomic_DNA"/>
</dbReference>
<name>A0AB34T8N9_9BIFI</name>
<evidence type="ECO:0000313" key="2">
    <source>
        <dbReference type="Proteomes" id="UP000037239"/>
    </source>
</evidence>
<proteinExistence type="predicted"/>
<comment type="caution">
    <text evidence="1">The sequence shown here is derived from an EMBL/GenBank/DDBJ whole genome shotgun (WGS) entry which is preliminary data.</text>
</comment>
<dbReference type="AlphaFoldDB" id="A0AB34T8N9"/>
<reference evidence="1 2" key="1">
    <citation type="journal article" date="2015" name="Int J Genomics">
        <title>Comparative Genomics Revealed Genetic Diversity and Species/Strain-Level Differences in Carbohydrate Metabolism of Three Probiotic Bifidobacterial Species.</title>
        <authorList>
            <person name="Odamaki T."/>
            <person name="Horigome A."/>
            <person name="Sugahara H."/>
            <person name="Hashikura N."/>
            <person name="Minami J."/>
            <person name="Xiao J.Z."/>
            <person name="Abe F."/>
        </authorList>
    </citation>
    <scope>NUCLEOTIDE SEQUENCE [LARGE SCALE GENOMIC DNA]</scope>
    <source>
        <strain evidence="1 2">MCC 0483</strain>
    </source>
</reference>